<dbReference type="Pfam" id="PF03963">
    <property type="entry name" value="FlgD"/>
    <property type="match status" value="1"/>
</dbReference>
<keyword evidence="9" id="KW-1185">Reference proteome</keyword>
<keyword evidence="8" id="KW-0969">Cilium</keyword>
<feature type="domain" description="FlgD/Vpr Ig-like" evidence="6">
    <location>
        <begin position="104"/>
        <end position="173"/>
    </location>
</feature>
<evidence type="ECO:0000256" key="2">
    <source>
        <dbReference type="ARBA" id="ARBA00016013"/>
    </source>
</evidence>
<keyword evidence="8" id="KW-0282">Flagellum</keyword>
<reference evidence="8 9" key="1">
    <citation type="submission" date="2018-07" db="EMBL/GenBank/DDBJ databases">
        <title>Genomic Encyclopedia of Type Strains, Phase III (KMG-III): the genomes of soil and plant-associated and newly described type strains.</title>
        <authorList>
            <person name="Whitman W."/>
        </authorList>
    </citation>
    <scope>NUCLEOTIDE SEQUENCE [LARGE SCALE GENOMIC DNA]</scope>
    <source>
        <strain evidence="8 9">CECT 8488</strain>
    </source>
</reference>
<name>A0A3D9HSE5_9PROT</name>
<dbReference type="RefSeq" id="WP_115935963.1">
    <property type="nucleotide sequence ID" value="NZ_QRDW01000002.1"/>
</dbReference>
<dbReference type="OrthoDB" id="9785233at2"/>
<dbReference type="Gene3D" id="2.60.40.4070">
    <property type="match status" value="1"/>
</dbReference>
<gene>
    <name evidence="8" type="ORF">DFP90_102449</name>
</gene>
<keyword evidence="8" id="KW-0966">Cell projection</keyword>
<dbReference type="Pfam" id="PF13860">
    <property type="entry name" value="FlgD_ig"/>
    <property type="match status" value="1"/>
</dbReference>
<dbReference type="AlphaFoldDB" id="A0A3D9HSE5"/>
<sequence>MTIGSIANAASSNNSTTALNKLSNDLDSFLLILTTQLQNQDPLSPMDSSEFTNQLVQFANVEQAIQQSGYLENLVNLQKSNEVIGAVSYVGKTVEVDHNEFHKEADSGATLKYTLPEGARSATLLVMDDKNDVVSIVPVDAKTGEGSYEWDGKNASGDHFPSGAYSFQINAVDDNNNAIVEGVTYASSGKVTGVEYGDGKTILQMGSVQVDLSKVKAVTESSAQGS</sequence>
<evidence type="ECO:0000313" key="8">
    <source>
        <dbReference type="EMBL" id="RED52428.1"/>
    </source>
</evidence>
<accession>A0A3D9HSE5</accession>
<evidence type="ECO:0000256" key="1">
    <source>
        <dbReference type="ARBA" id="ARBA00010577"/>
    </source>
</evidence>
<comment type="caution">
    <text evidence="8">The sequence shown here is derived from an EMBL/GenBank/DDBJ whole genome shotgun (WGS) entry which is preliminary data.</text>
</comment>
<comment type="function">
    <text evidence="4 5">Required for flagellar hook formation. May act as a scaffolding protein.</text>
</comment>
<evidence type="ECO:0000259" key="6">
    <source>
        <dbReference type="Pfam" id="PF13860"/>
    </source>
</evidence>
<dbReference type="Proteomes" id="UP000256845">
    <property type="component" value="Unassembled WGS sequence"/>
</dbReference>
<dbReference type="Pfam" id="PF13861">
    <property type="entry name" value="FLgD_tudor"/>
    <property type="match status" value="1"/>
</dbReference>
<protein>
    <recommendedName>
        <fullName evidence="2 5">Basal-body rod modification protein FlgD</fullName>
    </recommendedName>
</protein>
<dbReference type="GO" id="GO:0044781">
    <property type="term" value="P:bacterial-type flagellum organization"/>
    <property type="evidence" value="ECO:0007669"/>
    <property type="project" value="UniProtKB-UniRule"/>
</dbReference>
<evidence type="ECO:0000256" key="3">
    <source>
        <dbReference type="ARBA" id="ARBA00022795"/>
    </source>
</evidence>
<comment type="similarity">
    <text evidence="1 5">Belongs to the FlgD family.</text>
</comment>
<evidence type="ECO:0000259" key="7">
    <source>
        <dbReference type="Pfam" id="PF13861"/>
    </source>
</evidence>
<organism evidence="8 9">
    <name type="scientific">Aestuariispira insulae</name>
    <dbReference type="NCBI Taxonomy" id="1461337"/>
    <lineage>
        <taxon>Bacteria</taxon>
        <taxon>Pseudomonadati</taxon>
        <taxon>Pseudomonadota</taxon>
        <taxon>Alphaproteobacteria</taxon>
        <taxon>Rhodospirillales</taxon>
        <taxon>Kiloniellaceae</taxon>
        <taxon>Aestuariispira</taxon>
    </lineage>
</organism>
<dbReference type="EMBL" id="QRDW01000002">
    <property type="protein sequence ID" value="RED52428.1"/>
    <property type="molecule type" value="Genomic_DNA"/>
</dbReference>
<feature type="domain" description="FlgD Tudor-like" evidence="7">
    <location>
        <begin position="83"/>
        <end position="216"/>
    </location>
</feature>
<evidence type="ECO:0000256" key="4">
    <source>
        <dbReference type="ARBA" id="ARBA00024746"/>
    </source>
</evidence>
<keyword evidence="3 5" id="KW-1005">Bacterial flagellum biogenesis</keyword>
<dbReference type="Gene3D" id="2.30.30.910">
    <property type="match status" value="1"/>
</dbReference>
<dbReference type="InterPro" id="IPR025965">
    <property type="entry name" value="FlgD/Vpr_Ig-like"/>
</dbReference>
<dbReference type="InterPro" id="IPR005648">
    <property type="entry name" value="FlgD"/>
</dbReference>
<evidence type="ECO:0000313" key="9">
    <source>
        <dbReference type="Proteomes" id="UP000256845"/>
    </source>
</evidence>
<proteinExistence type="inferred from homology"/>
<evidence type="ECO:0000256" key="5">
    <source>
        <dbReference type="RuleBase" id="RU362076"/>
    </source>
</evidence>
<dbReference type="InterPro" id="IPR025963">
    <property type="entry name" value="FLgD_Tudor"/>
</dbReference>